<dbReference type="PANTHER" id="PTHR10937">
    <property type="entry name" value="GLUCOSAMINE--FRUCTOSE-6-PHOSPHATE AMINOTRANSFERASE, ISOMERIZING"/>
    <property type="match status" value="1"/>
</dbReference>
<reference evidence="13 14" key="1">
    <citation type="journal article" date="2014" name="Appl. Environ. Microbiol.">
        <title>Gut symbionts from distinct hosts exhibit genotoxic activity via divergent colibactin biosynthetic pathways.</title>
        <authorList>
            <person name="Engel P."/>
            <person name="Vizcaino M.I."/>
            <person name="Crawford J.M."/>
        </authorList>
    </citation>
    <scope>NUCLEOTIDE SEQUENCE [LARGE SCALE GENOMIC DNA]</scope>
    <source>
        <strain evidence="13 14">PEB0191</strain>
    </source>
</reference>
<protein>
    <recommendedName>
        <fullName evidence="4 10">Glutamine--fructose-6-phosphate aminotransferase [isomerizing]</fullName>
        <ecNumber evidence="3 10">2.6.1.16</ecNumber>
    </recommendedName>
    <alternativeName>
        <fullName evidence="10">D-fructose-6-phosphate amidotransferase</fullName>
    </alternativeName>
    <alternativeName>
        <fullName evidence="10">GFAT</fullName>
    </alternativeName>
    <alternativeName>
        <fullName evidence="10">Glucosamine-6-phosphate synthase</fullName>
    </alternativeName>
    <alternativeName>
        <fullName evidence="10">Hexosephosphate aminotransferase</fullName>
    </alternativeName>
    <alternativeName>
        <fullName evidence="10">L-glutamine--D-fructose-6-phosphate amidotransferase</fullName>
    </alternativeName>
</protein>
<evidence type="ECO:0000313" key="14">
    <source>
        <dbReference type="Proteomes" id="UP000030901"/>
    </source>
</evidence>
<dbReference type="PANTHER" id="PTHR10937:SF0">
    <property type="entry name" value="GLUTAMINE--FRUCTOSE-6-PHOSPHATE TRANSAMINASE (ISOMERIZING)"/>
    <property type="match status" value="1"/>
</dbReference>
<dbReference type="GO" id="GO:0097367">
    <property type="term" value="F:carbohydrate derivative binding"/>
    <property type="evidence" value="ECO:0007669"/>
    <property type="project" value="InterPro"/>
</dbReference>
<dbReference type="EMBL" id="CP009056">
    <property type="protein sequence ID" value="AJA43919.1"/>
    <property type="molecule type" value="Genomic_DNA"/>
</dbReference>
<keyword evidence="14" id="KW-1185">Reference proteome</keyword>
<feature type="domain" description="Glutamine amidotransferase type-2" evidence="11">
    <location>
        <begin position="2"/>
        <end position="222"/>
    </location>
</feature>
<evidence type="ECO:0000313" key="13">
    <source>
        <dbReference type="EMBL" id="AJA43919.1"/>
    </source>
</evidence>
<dbReference type="GO" id="GO:0006002">
    <property type="term" value="P:fructose 6-phosphate metabolic process"/>
    <property type="evidence" value="ECO:0007669"/>
    <property type="project" value="TreeGrafter"/>
</dbReference>
<dbReference type="PROSITE" id="PS51464">
    <property type="entry name" value="SIS"/>
    <property type="match status" value="2"/>
</dbReference>
<gene>
    <name evidence="10" type="primary">glmS</name>
    <name evidence="13" type="ORF">FPB0191_00051</name>
</gene>
<dbReference type="GO" id="GO:0006487">
    <property type="term" value="P:protein N-linked glycosylation"/>
    <property type="evidence" value="ECO:0007669"/>
    <property type="project" value="TreeGrafter"/>
</dbReference>
<dbReference type="OrthoDB" id="9761808at2"/>
<dbReference type="GO" id="GO:0005975">
    <property type="term" value="P:carbohydrate metabolic process"/>
    <property type="evidence" value="ECO:0007669"/>
    <property type="project" value="UniProtKB-UniRule"/>
</dbReference>
<dbReference type="RefSeq" id="WP_039103171.1">
    <property type="nucleotide sequence ID" value="NZ_CP009056.1"/>
</dbReference>
<feature type="active site" description="For Fru-6P isomerization activity" evidence="10">
    <location>
        <position position="610"/>
    </location>
</feature>
<dbReference type="InterPro" id="IPR035466">
    <property type="entry name" value="GlmS/AgaS_SIS"/>
</dbReference>
<evidence type="ECO:0000259" key="12">
    <source>
        <dbReference type="PROSITE" id="PS51464"/>
    </source>
</evidence>
<dbReference type="AlphaFoldDB" id="A0A0A7RXB8"/>
<feature type="domain" description="SIS" evidence="12">
    <location>
        <begin position="290"/>
        <end position="430"/>
    </location>
</feature>
<dbReference type="CDD" id="cd05009">
    <property type="entry name" value="SIS_GlmS_GlmD_2"/>
    <property type="match status" value="1"/>
</dbReference>
<dbReference type="PROSITE" id="PS51278">
    <property type="entry name" value="GATASE_TYPE_2"/>
    <property type="match status" value="1"/>
</dbReference>
<feature type="domain" description="SIS" evidence="12">
    <location>
        <begin position="462"/>
        <end position="605"/>
    </location>
</feature>
<evidence type="ECO:0000256" key="5">
    <source>
        <dbReference type="ARBA" id="ARBA00022490"/>
    </source>
</evidence>
<dbReference type="NCBIfam" id="TIGR01135">
    <property type="entry name" value="glmS"/>
    <property type="match status" value="1"/>
</dbReference>
<dbReference type="GO" id="GO:0006047">
    <property type="term" value="P:UDP-N-acetylglucosamine metabolic process"/>
    <property type="evidence" value="ECO:0007669"/>
    <property type="project" value="TreeGrafter"/>
</dbReference>
<dbReference type="InterPro" id="IPR017932">
    <property type="entry name" value="GATase_2_dom"/>
</dbReference>
<comment type="function">
    <text evidence="10">Catalyzes the first step in hexosamine metabolism, converting fructose-6P into glucosamine-6P using glutamine as a nitrogen source.</text>
</comment>
<proteinExistence type="inferred from homology"/>
<evidence type="ECO:0000256" key="10">
    <source>
        <dbReference type="HAMAP-Rule" id="MF_00164"/>
    </source>
</evidence>
<evidence type="ECO:0000256" key="4">
    <source>
        <dbReference type="ARBA" id="ARBA00016090"/>
    </source>
</evidence>
<dbReference type="FunFam" id="3.60.20.10:FF:000006">
    <property type="entry name" value="Glutamine--fructose-6-phosphate aminotransferase [isomerizing]"/>
    <property type="match status" value="1"/>
</dbReference>
<dbReference type="Pfam" id="PF13522">
    <property type="entry name" value="GATase_6"/>
    <property type="match status" value="1"/>
</dbReference>
<feature type="active site" description="Nucleophile; for GATase activity" evidence="10">
    <location>
        <position position="2"/>
    </location>
</feature>
<dbReference type="InterPro" id="IPR001347">
    <property type="entry name" value="SIS_dom"/>
</dbReference>
<evidence type="ECO:0000256" key="9">
    <source>
        <dbReference type="ARBA" id="ARBA00022962"/>
    </source>
</evidence>
<evidence type="ECO:0000256" key="2">
    <source>
        <dbReference type="ARBA" id="ARBA00004496"/>
    </source>
</evidence>
<evidence type="ECO:0000256" key="8">
    <source>
        <dbReference type="ARBA" id="ARBA00022737"/>
    </source>
</evidence>
<dbReference type="HAMAP" id="MF_00164">
    <property type="entry name" value="GlmS"/>
    <property type="match status" value="1"/>
</dbReference>
<dbReference type="InterPro" id="IPR029055">
    <property type="entry name" value="Ntn_hydrolases_N"/>
</dbReference>
<dbReference type="NCBIfam" id="NF001484">
    <property type="entry name" value="PRK00331.1"/>
    <property type="match status" value="1"/>
</dbReference>
<dbReference type="HOGENOM" id="CLU_012520_5_2_6"/>
<evidence type="ECO:0000256" key="6">
    <source>
        <dbReference type="ARBA" id="ARBA00022576"/>
    </source>
</evidence>
<dbReference type="EC" id="2.6.1.16" evidence="3 10"/>
<accession>A0A0A7RXB8</accession>
<dbReference type="InterPro" id="IPR046348">
    <property type="entry name" value="SIS_dom_sf"/>
</dbReference>
<dbReference type="FunFam" id="3.40.50.10490:FF:000001">
    <property type="entry name" value="Glutamine--fructose-6-phosphate aminotransferase [isomerizing]"/>
    <property type="match status" value="1"/>
</dbReference>
<keyword evidence="7 10" id="KW-0808">Transferase</keyword>
<evidence type="ECO:0000256" key="1">
    <source>
        <dbReference type="ARBA" id="ARBA00001031"/>
    </source>
</evidence>
<keyword evidence="9" id="KW-0315">Glutamine amidotransferase</keyword>
<keyword evidence="6 10" id="KW-0032">Aminotransferase</keyword>
<evidence type="ECO:0000256" key="3">
    <source>
        <dbReference type="ARBA" id="ARBA00012916"/>
    </source>
</evidence>
<dbReference type="SUPFAM" id="SSF56235">
    <property type="entry name" value="N-terminal nucleophile aminohydrolases (Ntn hydrolases)"/>
    <property type="match status" value="1"/>
</dbReference>
<comment type="catalytic activity">
    <reaction evidence="1 10">
        <text>D-fructose 6-phosphate + L-glutamine = D-glucosamine 6-phosphate + L-glutamate</text>
        <dbReference type="Rhea" id="RHEA:13237"/>
        <dbReference type="ChEBI" id="CHEBI:29985"/>
        <dbReference type="ChEBI" id="CHEBI:58359"/>
        <dbReference type="ChEBI" id="CHEBI:58725"/>
        <dbReference type="ChEBI" id="CHEBI:61527"/>
        <dbReference type="EC" id="2.6.1.16"/>
    </reaction>
</comment>
<organism evidence="13 14">
    <name type="scientific">Frischella perrara</name>
    <dbReference type="NCBI Taxonomy" id="1267021"/>
    <lineage>
        <taxon>Bacteria</taxon>
        <taxon>Pseudomonadati</taxon>
        <taxon>Pseudomonadota</taxon>
        <taxon>Gammaproteobacteria</taxon>
        <taxon>Orbales</taxon>
        <taxon>Orbaceae</taxon>
        <taxon>Frischella</taxon>
    </lineage>
</organism>
<dbReference type="SUPFAM" id="SSF53697">
    <property type="entry name" value="SIS domain"/>
    <property type="match status" value="1"/>
</dbReference>
<dbReference type="KEGG" id="fpp:FPB0191_00051"/>
<dbReference type="Proteomes" id="UP000030901">
    <property type="component" value="Chromosome"/>
</dbReference>
<evidence type="ECO:0000259" key="11">
    <source>
        <dbReference type="PROSITE" id="PS51278"/>
    </source>
</evidence>
<keyword evidence="8" id="KW-0677">Repeat</keyword>
<name>A0A0A7RXB8_FRIPE</name>
<dbReference type="InterPro" id="IPR035490">
    <property type="entry name" value="GlmS/FrlB_SIS"/>
</dbReference>
<dbReference type="Gene3D" id="3.40.50.10490">
    <property type="entry name" value="Glucose-6-phosphate isomerase like protein, domain 1"/>
    <property type="match status" value="2"/>
</dbReference>
<feature type="initiator methionine" description="Removed" evidence="10">
    <location>
        <position position="1"/>
    </location>
</feature>
<dbReference type="InterPro" id="IPR005855">
    <property type="entry name" value="GFAT"/>
</dbReference>
<dbReference type="CDD" id="cd00714">
    <property type="entry name" value="GFAT"/>
    <property type="match status" value="1"/>
</dbReference>
<dbReference type="Gene3D" id="3.60.20.10">
    <property type="entry name" value="Glutamine Phosphoribosylpyrophosphate, subunit 1, domain 1"/>
    <property type="match status" value="1"/>
</dbReference>
<dbReference type="GO" id="GO:0004360">
    <property type="term" value="F:glutamine-fructose-6-phosphate transaminase (isomerizing) activity"/>
    <property type="evidence" value="ECO:0007669"/>
    <property type="project" value="UniProtKB-UniRule"/>
</dbReference>
<dbReference type="Pfam" id="PF01380">
    <property type="entry name" value="SIS"/>
    <property type="match status" value="2"/>
</dbReference>
<evidence type="ECO:0000256" key="7">
    <source>
        <dbReference type="ARBA" id="ARBA00022679"/>
    </source>
</evidence>
<keyword evidence="5 10" id="KW-0963">Cytoplasm</keyword>
<dbReference type="CDD" id="cd05008">
    <property type="entry name" value="SIS_GlmS_GlmD_1"/>
    <property type="match status" value="1"/>
</dbReference>
<sequence length="615" mass="68148">MCGIVGAVAQRDVVDILIEGLKRLEYRGYDSAGLAVISKLAQGYQLERIRRVGKVEVLQDAIIQHPIQGHIGIAHTRWATHGQPSEYNAHPHVSGFISVVHNGIIENYQSLRTMLIDKGYQFSSETDTEVIAHLIHDIILENDCSLFEAVKKVRPQLQGTYSVVIMDSRNPDRLVAIRSGSPLVIGLGQGENFVASDQLALLPVTRRFIFLEEGDIVEICRDNINIIDKEQQTVTRHECLSDVKYDAGDKNNFRHYMEKEIFEQPIAIKNTLLNRIKHGKVDLSELVEEHATVLAHVEHIQIVACGTAYHAGLVARYWFESITGIPCDVEIASEFRYRNPATRPNSLFITLSQSGETADTLAALRLAKTIGYISTLAICNVAASTLVREADLVLLTKAGTEVGVASTKAFTTQLTVLLLLVAKFSQIKNKPALVEKQIVEALQILPNRIEQLLSSADKIEKLAKHFADKQHTLFLGRGDEFPIALEGALKLKETSYIHAEAYAAGELKHGPLALVDKNMSVIVIAANNHLLDKLKSNIEEVRARGGQLYIFTSEDSDLADADSKNMHVIALPKIEELTASIYYTVPMQLLAYYVALIKGTDVDRPRNLAKSVTVE</sequence>
<dbReference type="STRING" id="1267021.FPB0191_00051"/>
<dbReference type="GO" id="GO:0005829">
    <property type="term" value="C:cytosol"/>
    <property type="evidence" value="ECO:0007669"/>
    <property type="project" value="TreeGrafter"/>
</dbReference>
<comment type="subunit">
    <text evidence="10">Homodimer.</text>
</comment>
<dbReference type="InterPro" id="IPR047084">
    <property type="entry name" value="GFAT_N"/>
</dbReference>
<comment type="subcellular location">
    <subcellularLocation>
        <location evidence="2 10">Cytoplasm</location>
    </subcellularLocation>
</comment>